<dbReference type="EMBL" id="UGNX01000001">
    <property type="protein sequence ID" value="STX35018.1"/>
    <property type="molecule type" value="Genomic_DNA"/>
</dbReference>
<dbReference type="STRING" id="28085.Lcin_0319"/>
<proteinExistence type="predicted"/>
<reference evidence="1 3" key="1">
    <citation type="submission" date="2015-11" db="EMBL/GenBank/DDBJ databases">
        <title>Genomic analysis of 38 Legionella species identifies large and diverse effector repertoires.</title>
        <authorList>
            <person name="Burstein D."/>
            <person name="Amaro F."/>
            <person name="Zusman T."/>
            <person name="Lifshitz Z."/>
            <person name="Cohen O."/>
            <person name="Gilbert J.A."/>
            <person name="Pupko T."/>
            <person name="Shuman H.A."/>
            <person name="Segal G."/>
        </authorList>
    </citation>
    <scope>NUCLEOTIDE SEQUENCE [LARGE SCALE GENOMIC DNA]</scope>
    <source>
        <strain evidence="1 3">CDC#72-OH-14</strain>
    </source>
</reference>
<accession>A0A378IID3</accession>
<organism evidence="2 4">
    <name type="scientific">Legionella cincinnatiensis</name>
    <dbReference type="NCBI Taxonomy" id="28085"/>
    <lineage>
        <taxon>Bacteria</taxon>
        <taxon>Pseudomonadati</taxon>
        <taxon>Pseudomonadota</taxon>
        <taxon>Gammaproteobacteria</taxon>
        <taxon>Legionellales</taxon>
        <taxon>Legionellaceae</taxon>
        <taxon>Legionella</taxon>
    </lineage>
</organism>
<reference evidence="2 4" key="2">
    <citation type="submission" date="2018-06" db="EMBL/GenBank/DDBJ databases">
        <authorList>
            <consortium name="Pathogen Informatics"/>
            <person name="Doyle S."/>
        </authorList>
    </citation>
    <scope>NUCLEOTIDE SEQUENCE [LARGE SCALE GENOMIC DNA]</scope>
    <source>
        <strain evidence="2 4">NCTC12438</strain>
    </source>
</reference>
<keyword evidence="3" id="KW-1185">Reference proteome</keyword>
<protein>
    <submittedName>
        <fullName evidence="2">Uncharacterized protein</fullName>
    </submittedName>
</protein>
<evidence type="ECO:0000313" key="2">
    <source>
        <dbReference type="EMBL" id="STX35018.1"/>
    </source>
</evidence>
<dbReference type="Proteomes" id="UP000255316">
    <property type="component" value="Unassembled WGS sequence"/>
</dbReference>
<evidence type="ECO:0000313" key="1">
    <source>
        <dbReference type="EMBL" id="KTC93281.1"/>
    </source>
</evidence>
<evidence type="ECO:0000313" key="4">
    <source>
        <dbReference type="Proteomes" id="UP000255316"/>
    </source>
</evidence>
<gene>
    <name evidence="1" type="ORF">Lcin_0319</name>
    <name evidence="2" type="ORF">NCTC12438_01629</name>
</gene>
<dbReference type="AlphaFoldDB" id="A0A378IID3"/>
<evidence type="ECO:0000313" key="3">
    <source>
        <dbReference type="Proteomes" id="UP000054854"/>
    </source>
</evidence>
<dbReference type="EMBL" id="LNXX01000005">
    <property type="protein sequence ID" value="KTC93281.1"/>
    <property type="molecule type" value="Genomic_DNA"/>
</dbReference>
<sequence length="83" mass="9535">MFFKSMYLERLYCESASHAKNNTLKAFRVSKILFLHQIRYTSLGYFYTATAGFLLDRLGDGLLCESLRARRKILPTFVLGSSS</sequence>
<name>A0A378IID3_9GAMM</name>
<dbReference type="Proteomes" id="UP000054854">
    <property type="component" value="Unassembled WGS sequence"/>
</dbReference>